<name>A0ABV4XSI7_9CYAN</name>
<comment type="caution">
    <text evidence="1">The sequence shown here is derived from an EMBL/GenBank/DDBJ whole genome shotgun (WGS) entry which is preliminary data.</text>
</comment>
<dbReference type="RefSeq" id="WP_413263699.1">
    <property type="nucleotide sequence ID" value="NZ_JBHFNR010000097.1"/>
</dbReference>
<sequence length="96" mass="11201">MLTHHLISLIKRELNQSGENFKFSQKPDLLMVEHIQTNNLYFVAWTPYRGGSFQVMPCQNSELYDLVSHRVHKAVQLYNDQVAAAERRKVTVKQTI</sequence>
<dbReference type="Proteomes" id="UP001576784">
    <property type="component" value="Unassembled WGS sequence"/>
</dbReference>
<reference evidence="1 2" key="1">
    <citation type="submission" date="2024-09" db="EMBL/GenBank/DDBJ databases">
        <title>Floridaenema gen nov. (Aerosakkonemataceae, Aerosakkonematales ord. nov., Cyanobacteria) from benthic tropical and subtropical fresh waters, with the description of four new species.</title>
        <authorList>
            <person name="Moretto J.A."/>
            <person name="Berthold D.E."/>
            <person name="Lefler F.W."/>
            <person name="Huang I.-S."/>
            <person name="Laughinghouse H. IV."/>
        </authorList>
    </citation>
    <scope>NUCLEOTIDE SEQUENCE [LARGE SCALE GENOMIC DNA]</scope>
    <source>
        <strain evidence="1 2">BLCC-F50</strain>
    </source>
</reference>
<protein>
    <submittedName>
        <fullName evidence="1">Uncharacterized protein</fullName>
    </submittedName>
</protein>
<accession>A0ABV4XSI7</accession>
<gene>
    <name evidence="1" type="ORF">ACE1CI_14145</name>
</gene>
<dbReference type="EMBL" id="JBHFNR010000097">
    <property type="protein sequence ID" value="MFB2894047.1"/>
    <property type="molecule type" value="Genomic_DNA"/>
</dbReference>
<evidence type="ECO:0000313" key="1">
    <source>
        <dbReference type="EMBL" id="MFB2894047.1"/>
    </source>
</evidence>
<proteinExistence type="predicted"/>
<evidence type="ECO:0000313" key="2">
    <source>
        <dbReference type="Proteomes" id="UP001576784"/>
    </source>
</evidence>
<keyword evidence="2" id="KW-1185">Reference proteome</keyword>
<organism evidence="1 2">
    <name type="scientific">Floridaenema flaviceps BLCC-F50</name>
    <dbReference type="NCBI Taxonomy" id="3153642"/>
    <lineage>
        <taxon>Bacteria</taxon>
        <taxon>Bacillati</taxon>
        <taxon>Cyanobacteriota</taxon>
        <taxon>Cyanophyceae</taxon>
        <taxon>Oscillatoriophycideae</taxon>
        <taxon>Aerosakkonematales</taxon>
        <taxon>Aerosakkonemataceae</taxon>
        <taxon>Floridanema</taxon>
        <taxon>Floridanema flaviceps</taxon>
    </lineage>
</organism>